<name>A0A0G0GZ71_9BACT</name>
<organism evidence="1 2">
    <name type="scientific">Candidatus Roizmanbacteria bacterium GW2011_GWA2_37_7</name>
    <dbReference type="NCBI Taxonomy" id="1618481"/>
    <lineage>
        <taxon>Bacteria</taxon>
        <taxon>Candidatus Roizmaniibacteriota</taxon>
    </lineage>
</organism>
<dbReference type="AlphaFoldDB" id="A0A0G0GZ71"/>
<dbReference type="STRING" id="1618481.US54_C0075G0002"/>
<evidence type="ECO:0000313" key="1">
    <source>
        <dbReference type="EMBL" id="KKQ36248.1"/>
    </source>
</evidence>
<sequence>MNRKRLKSRGYLTPDAKENPKIITVAQEVGWSVVKVSSDFTDATDEAIAKKYGKGRSILLTYDKEAYIYYKHGEGFAGFIEHPTLKKDNIDVFCSNFKNILSSFTSNDITGHRLIVDDKGETYEKIPIYGEKKRKKDKPRKKRDR</sequence>
<protein>
    <submittedName>
        <fullName evidence="1">Uncharacterized protein</fullName>
    </submittedName>
</protein>
<reference evidence="1 2" key="1">
    <citation type="journal article" date="2015" name="Nature">
        <title>rRNA introns, odd ribosomes, and small enigmatic genomes across a large radiation of phyla.</title>
        <authorList>
            <person name="Brown C.T."/>
            <person name="Hug L.A."/>
            <person name="Thomas B.C."/>
            <person name="Sharon I."/>
            <person name="Castelle C.J."/>
            <person name="Singh A."/>
            <person name="Wilkins M.J."/>
            <person name="Williams K.H."/>
            <person name="Banfield J.F."/>
        </authorList>
    </citation>
    <scope>NUCLEOTIDE SEQUENCE [LARGE SCALE GENOMIC DNA]</scope>
</reference>
<dbReference type="Proteomes" id="UP000034471">
    <property type="component" value="Unassembled WGS sequence"/>
</dbReference>
<evidence type="ECO:0000313" key="2">
    <source>
        <dbReference type="Proteomes" id="UP000034471"/>
    </source>
</evidence>
<gene>
    <name evidence="1" type="ORF">US54_C0075G0002</name>
</gene>
<accession>A0A0G0GZ71</accession>
<comment type="caution">
    <text evidence="1">The sequence shown here is derived from an EMBL/GenBank/DDBJ whole genome shotgun (WGS) entry which is preliminary data.</text>
</comment>
<proteinExistence type="predicted"/>
<dbReference type="EMBL" id="LBTJ01000075">
    <property type="protein sequence ID" value="KKQ36248.1"/>
    <property type="molecule type" value="Genomic_DNA"/>
</dbReference>